<feature type="transmembrane region" description="Helical" evidence="1">
    <location>
        <begin position="200"/>
        <end position="220"/>
    </location>
</feature>
<dbReference type="RefSeq" id="WP_133260845.1">
    <property type="nucleotide sequence ID" value="NZ_SJCY01000001.1"/>
</dbReference>
<feature type="transmembrane region" description="Helical" evidence="1">
    <location>
        <begin position="177"/>
        <end position="194"/>
    </location>
</feature>
<evidence type="ECO:0000313" key="2">
    <source>
        <dbReference type="EMBL" id="TDG37757.1"/>
    </source>
</evidence>
<keyword evidence="1" id="KW-0812">Transmembrane</keyword>
<dbReference type="AlphaFoldDB" id="A0A4R5MPH3"/>
<dbReference type="EMBL" id="SJCY01000001">
    <property type="protein sequence ID" value="TDG37757.1"/>
    <property type="molecule type" value="Genomic_DNA"/>
</dbReference>
<protein>
    <submittedName>
        <fullName evidence="2">Uncharacterized protein</fullName>
    </submittedName>
</protein>
<dbReference type="Proteomes" id="UP000295668">
    <property type="component" value="Unassembled WGS sequence"/>
</dbReference>
<reference evidence="2 3" key="1">
    <citation type="submission" date="2019-02" db="EMBL/GenBank/DDBJ databases">
        <title>Pedobacter sp. nov., a novel speices isolated from soil of pinguins habitat in Antarcitica.</title>
        <authorList>
            <person name="He R.-H."/>
        </authorList>
    </citation>
    <scope>NUCLEOTIDE SEQUENCE [LARGE SCALE GENOMIC DNA]</scope>
    <source>
        <strain evidence="2 3">E01020</strain>
    </source>
</reference>
<evidence type="ECO:0000313" key="3">
    <source>
        <dbReference type="Proteomes" id="UP000295668"/>
    </source>
</evidence>
<gene>
    <name evidence="2" type="ORF">EZJ43_01290</name>
</gene>
<accession>A0A4R5MPH3</accession>
<feature type="transmembrane region" description="Helical" evidence="1">
    <location>
        <begin position="78"/>
        <end position="103"/>
    </location>
</feature>
<dbReference type="InterPro" id="IPR046548">
    <property type="entry name" value="DUF6804"/>
</dbReference>
<feature type="transmembrane region" description="Helical" evidence="1">
    <location>
        <begin position="24"/>
        <end position="43"/>
    </location>
</feature>
<dbReference type="Pfam" id="PF20619">
    <property type="entry name" value="DUF6804"/>
    <property type="match status" value="1"/>
</dbReference>
<evidence type="ECO:0000256" key="1">
    <source>
        <dbReference type="SAM" id="Phobius"/>
    </source>
</evidence>
<keyword evidence="1" id="KW-0472">Membrane</keyword>
<keyword evidence="1" id="KW-1133">Transmembrane helix</keyword>
<feature type="transmembrane region" description="Helical" evidence="1">
    <location>
        <begin position="151"/>
        <end position="170"/>
    </location>
</feature>
<comment type="caution">
    <text evidence="2">The sequence shown here is derived from an EMBL/GenBank/DDBJ whole genome shotgun (WGS) entry which is preliminary data.</text>
</comment>
<organism evidence="2 3">
    <name type="scientific">Pedobacter changchengzhani</name>
    <dbReference type="NCBI Taxonomy" id="2529274"/>
    <lineage>
        <taxon>Bacteria</taxon>
        <taxon>Pseudomonadati</taxon>
        <taxon>Bacteroidota</taxon>
        <taxon>Sphingobacteriia</taxon>
        <taxon>Sphingobacteriales</taxon>
        <taxon>Sphingobacteriaceae</taxon>
        <taxon>Pedobacter</taxon>
    </lineage>
</organism>
<feature type="transmembrane region" description="Helical" evidence="1">
    <location>
        <begin position="124"/>
        <end position="145"/>
    </location>
</feature>
<sequence>MDGDKFLMNRNISRFFRNIKTESYYFSLILGVCLSLYIYFHFFEGYFYTTYYFTPREYNKTIIEEVPHNFFLGIVIDILQLFSVIFCITLAIIPLYIASFIYGDFKRKIFLSKHGINTINRKRILKKLYLILITILAICLLLLAYSGVPYVYYQLIKIGLALSFVFAAIVVRNITSILYLFFASVFNPIAPLIIKKQQWRHIDLATITVSVVLMVIFCLLPTKSKA</sequence>
<proteinExistence type="predicted"/>
<keyword evidence="3" id="KW-1185">Reference proteome</keyword>
<name>A0A4R5MPH3_9SPHI</name>